<dbReference type="CDD" id="cd00590">
    <property type="entry name" value="RRM_SF"/>
    <property type="match status" value="1"/>
</dbReference>
<proteinExistence type="predicted"/>
<evidence type="ECO:0000313" key="8">
    <source>
        <dbReference type="Proteomes" id="UP001054945"/>
    </source>
</evidence>
<dbReference type="PROSITE" id="PS50304">
    <property type="entry name" value="TUDOR"/>
    <property type="match status" value="1"/>
</dbReference>
<name>A0AAV4VAR3_CAEEX</name>
<evidence type="ECO:0000256" key="2">
    <source>
        <dbReference type="PROSITE-ProRule" id="PRU00176"/>
    </source>
</evidence>
<dbReference type="AlphaFoldDB" id="A0AAV4VAR3"/>
<evidence type="ECO:0000259" key="5">
    <source>
        <dbReference type="PROSITE" id="PS50102"/>
    </source>
</evidence>
<dbReference type="GO" id="GO:0005524">
    <property type="term" value="F:ATP binding"/>
    <property type="evidence" value="ECO:0007669"/>
    <property type="project" value="InterPro"/>
</dbReference>
<reference evidence="7 8" key="1">
    <citation type="submission" date="2021-06" db="EMBL/GenBank/DDBJ databases">
        <title>Caerostris extrusa draft genome.</title>
        <authorList>
            <person name="Kono N."/>
            <person name="Arakawa K."/>
        </authorList>
    </citation>
    <scope>NUCLEOTIDE SEQUENCE [LARGE SCALE GENOMIC DNA]</scope>
</reference>
<protein>
    <submittedName>
        <fullName evidence="7">Uncharacterized protein</fullName>
    </submittedName>
</protein>
<feature type="compositionally biased region" description="Basic and acidic residues" evidence="3">
    <location>
        <begin position="317"/>
        <end position="350"/>
    </location>
</feature>
<organism evidence="7 8">
    <name type="scientific">Caerostris extrusa</name>
    <name type="common">Bark spider</name>
    <name type="synonym">Caerostris bankana</name>
    <dbReference type="NCBI Taxonomy" id="172846"/>
    <lineage>
        <taxon>Eukaryota</taxon>
        <taxon>Metazoa</taxon>
        <taxon>Ecdysozoa</taxon>
        <taxon>Arthropoda</taxon>
        <taxon>Chelicerata</taxon>
        <taxon>Arachnida</taxon>
        <taxon>Araneae</taxon>
        <taxon>Araneomorphae</taxon>
        <taxon>Entelegynae</taxon>
        <taxon>Araneoidea</taxon>
        <taxon>Araneidae</taxon>
        <taxon>Caerostris</taxon>
    </lineage>
</organism>
<keyword evidence="1 2" id="KW-0694">RNA-binding</keyword>
<dbReference type="EMBL" id="BPLR01014214">
    <property type="protein sequence ID" value="GIY67212.1"/>
    <property type="molecule type" value="Genomic_DNA"/>
</dbReference>
<evidence type="ECO:0000259" key="4">
    <source>
        <dbReference type="PROSITE" id="PS50011"/>
    </source>
</evidence>
<feature type="domain" description="Protein kinase" evidence="4">
    <location>
        <begin position="718"/>
        <end position="958"/>
    </location>
</feature>
<dbReference type="Pfam" id="PF00567">
    <property type="entry name" value="TUDOR"/>
    <property type="match status" value="1"/>
</dbReference>
<dbReference type="GO" id="GO:0004672">
    <property type="term" value="F:protein kinase activity"/>
    <property type="evidence" value="ECO:0007669"/>
    <property type="project" value="InterPro"/>
</dbReference>
<dbReference type="Gene3D" id="1.10.510.10">
    <property type="entry name" value="Transferase(Phosphotransferase) domain 1"/>
    <property type="match status" value="1"/>
</dbReference>
<feature type="domain" description="Tudor" evidence="6">
    <location>
        <begin position="145"/>
        <end position="207"/>
    </location>
</feature>
<keyword evidence="8" id="KW-1185">Reference proteome</keyword>
<dbReference type="InterPro" id="IPR011009">
    <property type="entry name" value="Kinase-like_dom_sf"/>
</dbReference>
<dbReference type="SUPFAM" id="SSF54928">
    <property type="entry name" value="RNA-binding domain, RBD"/>
    <property type="match status" value="1"/>
</dbReference>
<dbReference type="Pfam" id="PF00076">
    <property type="entry name" value="RRM_1"/>
    <property type="match status" value="1"/>
</dbReference>
<dbReference type="InterPro" id="IPR000504">
    <property type="entry name" value="RRM_dom"/>
</dbReference>
<accession>A0AAV4VAR3</accession>
<dbReference type="SMART" id="SM00333">
    <property type="entry name" value="TUDOR"/>
    <property type="match status" value="1"/>
</dbReference>
<dbReference type="SMART" id="SM00220">
    <property type="entry name" value="S_TKc"/>
    <property type="match status" value="1"/>
</dbReference>
<dbReference type="SUPFAM" id="SSF56112">
    <property type="entry name" value="Protein kinase-like (PK-like)"/>
    <property type="match status" value="1"/>
</dbReference>
<evidence type="ECO:0000256" key="3">
    <source>
        <dbReference type="SAM" id="MobiDB-lite"/>
    </source>
</evidence>
<feature type="domain" description="RRM" evidence="5">
    <location>
        <begin position="6"/>
        <end position="81"/>
    </location>
</feature>
<evidence type="ECO:0000313" key="7">
    <source>
        <dbReference type="EMBL" id="GIY67212.1"/>
    </source>
</evidence>
<dbReference type="Proteomes" id="UP001054945">
    <property type="component" value="Unassembled WGS sequence"/>
</dbReference>
<dbReference type="GO" id="GO:0003723">
    <property type="term" value="F:RNA binding"/>
    <property type="evidence" value="ECO:0007669"/>
    <property type="project" value="UniProtKB-UniRule"/>
</dbReference>
<sequence>MNNQTTDIYVSNVPRNTKEDELKQLFSQYGEIKDVLCRRKEDAFGYAIIKFLFKKDADRLLKTVGEVIWKNHILPIKLAKRSEHSVQNGNSGLENKLNNFSNGRNPYIPEPKYSNTDYGHFYPPPYQERLPYSQPMMLEVLPERKPSLRRIYGALFSEDKLWYRCTVIHSALPNKPGMCLVQYIDYGNKEEVIYRNIVEIPECLQKIPPLVTKFTFSNLICDNPSSKKSCLHKIINRRLTVCAYLSNSNTDYSVVKCFCDGKDIIMETINKGFAQLQTHVWENENKLSSTWNDNGYCRPLNIPKSHEAPVVNGSLSNDKKLQKPKNNDKNQSKIKEEQKNEQHVCNGTDEKLQKEDFLPKMIIKRGSELNGILKKNSSEKIPKEPNLNQPTTYTLDSVLPNLKLINNIRSLVSQSSDDSILTSAVDLLKNETNTVECSEMSNKCTDDTYKEYKEAVKKIQNSQDKKDILPLLKSERDSCRAILLKKLEEYLNSFDRTILERKEKIQKVITDLESNSNAWMNVHLHKKPESVEELIVEYNKEERWTLVSKTRADSNQVHKQFMNILASLQNIDKTTSFSNQLNKSIVELGKALDEEIRTLTLNKEDANFSIIQCLLDFLDIHKDKIDKMCDLYESHSAVYNELKQLPDIKIVLKEDNTASSSQIATVRKQLHQALLKEDSLKEILANVSCFHFPELLIEVPELNLNNLLKNKLLKSWKPYYFKNFGTGPRGESSYVSCLLDEPVTIKEYSFENNEDLNCFLLNAALWNEIKSNSLLKSKALFLKDEKTVCAILPALSNTLLGITPFKSTPDGEKSCRLLRQILIGLKDIHQEGLVHNAVHPLTVVIEDEKALLDFCFDSHYLDGKYNLEGINFQPPDNKEKCRDETSDMYAFGCLVLWNSCFPNLLFTTTTDGVPNVTAFREYYRRIVLPKDYALLCALLSPNPAERPSAFTLLARSFLSKYELFIQNF</sequence>
<dbReference type="SUPFAM" id="SSF63748">
    <property type="entry name" value="Tudor/PWWP/MBT"/>
    <property type="match status" value="1"/>
</dbReference>
<dbReference type="InterPro" id="IPR035979">
    <property type="entry name" value="RBD_domain_sf"/>
</dbReference>
<gene>
    <name evidence="7" type="primary">Stk31</name>
    <name evidence="7" type="ORF">CEXT_349621</name>
</gene>
<comment type="caution">
    <text evidence="7">The sequence shown here is derived from an EMBL/GenBank/DDBJ whole genome shotgun (WGS) entry which is preliminary data.</text>
</comment>
<dbReference type="InterPro" id="IPR012677">
    <property type="entry name" value="Nucleotide-bd_a/b_plait_sf"/>
</dbReference>
<dbReference type="Gene3D" id="3.30.70.330">
    <property type="match status" value="1"/>
</dbReference>
<dbReference type="PROSITE" id="PS50011">
    <property type="entry name" value="PROTEIN_KINASE_DOM"/>
    <property type="match status" value="1"/>
</dbReference>
<dbReference type="InterPro" id="IPR002999">
    <property type="entry name" value="Tudor"/>
</dbReference>
<evidence type="ECO:0000256" key="1">
    <source>
        <dbReference type="ARBA" id="ARBA00022884"/>
    </source>
</evidence>
<dbReference type="InterPro" id="IPR000719">
    <property type="entry name" value="Prot_kinase_dom"/>
</dbReference>
<evidence type="ECO:0000259" key="6">
    <source>
        <dbReference type="PROSITE" id="PS50304"/>
    </source>
</evidence>
<dbReference type="Gene3D" id="2.30.30.140">
    <property type="match status" value="1"/>
</dbReference>
<feature type="region of interest" description="Disordered" evidence="3">
    <location>
        <begin position="308"/>
        <end position="350"/>
    </location>
</feature>
<dbReference type="PROSITE" id="PS50102">
    <property type="entry name" value="RRM"/>
    <property type="match status" value="1"/>
</dbReference>
<dbReference type="SMART" id="SM00360">
    <property type="entry name" value="RRM"/>
    <property type="match status" value="1"/>
</dbReference>
<dbReference type="FunFam" id="2.30.30.140:FF:000018">
    <property type="entry name" value="Serine/threonine-protein kinase 31"/>
    <property type="match status" value="1"/>
</dbReference>